<keyword evidence="2" id="KW-1185">Reference proteome</keyword>
<dbReference type="AlphaFoldDB" id="A0A9D4ZQ81"/>
<organism evidence="1 2">
    <name type="scientific">Adiantum capillus-veneris</name>
    <name type="common">Maidenhair fern</name>
    <dbReference type="NCBI Taxonomy" id="13818"/>
    <lineage>
        <taxon>Eukaryota</taxon>
        <taxon>Viridiplantae</taxon>
        <taxon>Streptophyta</taxon>
        <taxon>Embryophyta</taxon>
        <taxon>Tracheophyta</taxon>
        <taxon>Polypodiopsida</taxon>
        <taxon>Polypodiidae</taxon>
        <taxon>Polypodiales</taxon>
        <taxon>Pteridineae</taxon>
        <taxon>Pteridaceae</taxon>
        <taxon>Vittarioideae</taxon>
        <taxon>Adiantum</taxon>
    </lineage>
</organism>
<gene>
    <name evidence="1" type="ORF">GOP47_0003511</name>
</gene>
<proteinExistence type="predicted"/>
<comment type="caution">
    <text evidence="1">The sequence shown here is derived from an EMBL/GenBank/DDBJ whole genome shotgun (WGS) entry which is preliminary data.</text>
</comment>
<name>A0A9D4ZQ81_ADICA</name>
<sequence length="213" mass="23762">MQFGCHINFFRATLTCTGLWLYVDAGAMKLPNLIICLLMQWRAIVSNSEHVLMAIKGSKFDLNVAMYASACVSYVFELLTLMSIACEPGKYLHGRVKQAERGFFIKLGRQVFWNIGSPATSLATLIAWLDFFLCGSSHHNMEGKCVACKWSASKNAFIGFLQVIEVFLLPTCRFLKEIVMVLKPCTNGGPRISISRVYCTCILVVICLQVQVA</sequence>
<evidence type="ECO:0000313" key="1">
    <source>
        <dbReference type="EMBL" id="KAI5083768.1"/>
    </source>
</evidence>
<reference evidence="1" key="1">
    <citation type="submission" date="2021-01" db="EMBL/GenBank/DDBJ databases">
        <title>Adiantum capillus-veneris genome.</title>
        <authorList>
            <person name="Fang Y."/>
            <person name="Liao Q."/>
        </authorList>
    </citation>
    <scope>NUCLEOTIDE SEQUENCE</scope>
    <source>
        <strain evidence="1">H3</strain>
        <tissue evidence="1">Leaf</tissue>
    </source>
</reference>
<evidence type="ECO:0000313" key="2">
    <source>
        <dbReference type="Proteomes" id="UP000886520"/>
    </source>
</evidence>
<dbReference type="EMBL" id="JABFUD020000002">
    <property type="protein sequence ID" value="KAI5083768.1"/>
    <property type="molecule type" value="Genomic_DNA"/>
</dbReference>
<protein>
    <submittedName>
        <fullName evidence="1">Uncharacterized protein</fullName>
    </submittedName>
</protein>
<dbReference type="Proteomes" id="UP000886520">
    <property type="component" value="Chromosome 3"/>
</dbReference>
<accession>A0A9D4ZQ81</accession>